<dbReference type="InterPro" id="IPR036986">
    <property type="entry name" value="S4_RNA-bd_sf"/>
</dbReference>
<dbReference type="Gene3D" id="3.30.70.1560">
    <property type="entry name" value="Alpha-L RNA-binding motif"/>
    <property type="match status" value="1"/>
</dbReference>
<dbReference type="PROSITE" id="PS01149">
    <property type="entry name" value="PSI_RSU"/>
    <property type="match status" value="1"/>
</dbReference>
<dbReference type="GO" id="GO:0140098">
    <property type="term" value="F:catalytic activity, acting on RNA"/>
    <property type="evidence" value="ECO:0007669"/>
    <property type="project" value="UniProtKB-ARBA"/>
</dbReference>
<sequence length="228" mass="25529">MQNSLKRVDAHLSSLGYCTRSEAKRFLTTNNVSVYNERIFDVTKKVHHSEIRVNGELLDAERLVILMNKPHGVVCSHSDSGVLIYSLLPPRWQRRNPKVSTIGRLDIDTTGAILLSDDGALNHKLTSPKSEVTKIYEVTLAQALRGDEAEIFASGELLLNGEKKPLLPAKMEVIGPIHVRVEICEGRYHQVKRMFASVGNRVTALHRASFGDFSVEDLKPSEFREISL</sequence>
<protein>
    <recommendedName>
        <fullName evidence="4">Pseudouridine synthase</fullName>
        <ecNumber evidence="4">5.4.99.-</ecNumber>
    </recommendedName>
</protein>
<dbReference type="NCBIfam" id="TIGR00093">
    <property type="entry name" value="pseudouridine synthase"/>
    <property type="match status" value="1"/>
</dbReference>
<dbReference type="eggNOG" id="COG1187">
    <property type="taxonomic scope" value="Bacteria"/>
</dbReference>
<evidence type="ECO:0000259" key="5">
    <source>
        <dbReference type="Pfam" id="PF00849"/>
    </source>
</evidence>
<dbReference type="OrthoDB" id="9807213at2"/>
<dbReference type="InterPro" id="IPR018496">
    <property type="entry name" value="PsdUridine_synth_RsuA/RluB_CS"/>
</dbReference>
<dbReference type="Proteomes" id="UP000002714">
    <property type="component" value="Chromosome"/>
</dbReference>
<dbReference type="InterPro" id="IPR000748">
    <property type="entry name" value="PsdUridine_synth_RsuA/RluB/E/F"/>
</dbReference>
<evidence type="ECO:0000256" key="2">
    <source>
        <dbReference type="ARBA" id="ARBA00022884"/>
    </source>
</evidence>
<dbReference type="AlphaFoldDB" id="Q30NZ7"/>
<dbReference type="PANTHER" id="PTHR47683:SF4">
    <property type="entry name" value="PSEUDOURIDINE SYNTHASE"/>
    <property type="match status" value="1"/>
</dbReference>
<dbReference type="CDD" id="cd02553">
    <property type="entry name" value="PseudoU_synth_RsuA"/>
    <property type="match status" value="1"/>
</dbReference>
<dbReference type="Gene3D" id="3.30.70.580">
    <property type="entry name" value="Pseudouridine synthase I, catalytic domain, N-terminal subdomain"/>
    <property type="match status" value="1"/>
</dbReference>
<organism evidence="6 7">
    <name type="scientific">Sulfurimonas denitrificans (strain ATCC 33889 / DSM 1251)</name>
    <name type="common">Thiomicrospira denitrificans (strain ATCC 33889 / DSM 1251)</name>
    <dbReference type="NCBI Taxonomy" id="326298"/>
    <lineage>
        <taxon>Bacteria</taxon>
        <taxon>Pseudomonadati</taxon>
        <taxon>Campylobacterota</taxon>
        <taxon>Epsilonproteobacteria</taxon>
        <taxon>Campylobacterales</taxon>
        <taxon>Sulfurimonadaceae</taxon>
        <taxon>Sulfurimonas</taxon>
    </lineage>
</organism>
<dbReference type="EMBL" id="CP000153">
    <property type="protein sequence ID" value="ABB45284.1"/>
    <property type="molecule type" value="Genomic_DNA"/>
</dbReference>
<dbReference type="GO" id="GO:0009982">
    <property type="term" value="F:pseudouridine synthase activity"/>
    <property type="evidence" value="ECO:0007669"/>
    <property type="project" value="InterPro"/>
</dbReference>
<dbReference type="SUPFAM" id="SSF55120">
    <property type="entry name" value="Pseudouridine synthase"/>
    <property type="match status" value="1"/>
</dbReference>
<dbReference type="InterPro" id="IPR020103">
    <property type="entry name" value="PsdUridine_synth_cat_dom_sf"/>
</dbReference>
<evidence type="ECO:0000256" key="1">
    <source>
        <dbReference type="ARBA" id="ARBA00008348"/>
    </source>
</evidence>
<dbReference type="InterPro" id="IPR050343">
    <property type="entry name" value="RsuA_PseudoU_synthase"/>
</dbReference>
<keyword evidence="2" id="KW-0694">RNA-binding</keyword>
<dbReference type="GO" id="GO:0006364">
    <property type="term" value="P:rRNA processing"/>
    <property type="evidence" value="ECO:0007669"/>
    <property type="project" value="UniProtKB-ARBA"/>
</dbReference>
<dbReference type="InterPro" id="IPR042092">
    <property type="entry name" value="PsdUridine_s_RsuA/RluB/E/F_cat"/>
</dbReference>
<keyword evidence="7" id="KW-1185">Reference proteome</keyword>
<dbReference type="InterPro" id="IPR020094">
    <property type="entry name" value="TruA/RsuA/RluB/E/F_N"/>
</dbReference>
<dbReference type="Pfam" id="PF00849">
    <property type="entry name" value="PseudoU_synth_2"/>
    <property type="match status" value="1"/>
</dbReference>
<proteinExistence type="inferred from homology"/>
<dbReference type="GO" id="GO:0003723">
    <property type="term" value="F:RNA binding"/>
    <property type="evidence" value="ECO:0007669"/>
    <property type="project" value="UniProtKB-KW"/>
</dbReference>
<dbReference type="GO" id="GO:0001522">
    <property type="term" value="P:pseudouridine synthesis"/>
    <property type="evidence" value="ECO:0007669"/>
    <property type="project" value="InterPro"/>
</dbReference>
<reference evidence="6 7" key="1">
    <citation type="journal article" date="2008" name="Appl. Environ. Microbiol.">
        <title>Genome of the epsilonproteobacterial chemolithoautotroph Sulfurimonas denitrificans.</title>
        <authorList>
            <person name="Sievert S.M."/>
            <person name="Scott K.M."/>
            <person name="Klotz M.G."/>
            <person name="Chain P.S.G."/>
            <person name="Hauser L.J."/>
            <person name="Hemp J."/>
            <person name="Huegler M."/>
            <person name="Land M."/>
            <person name="Lapidus A."/>
            <person name="Larimer F.W."/>
            <person name="Lucas S."/>
            <person name="Malfatti S.A."/>
            <person name="Meyer F."/>
            <person name="Paulsen I.T."/>
            <person name="Ren Q."/>
            <person name="Simon J."/>
            <person name="Bailey K."/>
            <person name="Diaz E."/>
            <person name="Fitzpatrick K.A."/>
            <person name="Glover B."/>
            <person name="Gwatney N."/>
            <person name="Korajkic A."/>
            <person name="Long A."/>
            <person name="Mobberley J.M."/>
            <person name="Pantry S.N."/>
            <person name="Pazder G."/>
            <person name="Peterson S."/>
            <person name="Quintanilla J.D."/>
            <person name="Sprinkle R."/>
            <person name="Stephens J."/>
            <person name="Thomas P."/>
            <person name="Vaughn R."/>
            <person name="Weber M.J."/>
            <person name="Wooten L.L."/>
        </authorList>
    </citation>
    <scope>NUCLEOTIDE SEQUENCE [LARGE SCALE GENOMIC DNA]</scope>
    <source>
        <strain evidence="7">ATCC 33889 / DSM 1251</strain>
    </source>
</reference>
<evidence type="ECO:0000313" key="7">
    <source>
        <dbReference type="Proteomes" id="UP000002714"/>
    </source>
</evidence>
<accession>Q30NZ7</accession>
<name>Q30NZ7_SULDN</name>
<evidence type="ECO:0000256" key="4">
    <source>
        <dbReference type="RuleBase" id="RU003887"/>
    </source>
</evidence>
<dbReference type="EC" id="5.4.99.-" evidence="4"/>
<gene>
    <name evidence="6" type="ordered locus">Suden_2010</name>
</gene>
<evidence type="ECO:0000256" key="3">
    <source>
        <dbReference type="ARBA" id="ARBA00023235"/>
    </source>
</evidence>
<dbReference type="Gene3D" id="3.10.290.10">
    <property type="entry name" value="RNA-binding S4 domain"/>
    <property type="match status" value="1"/>
</dbReference>
<keyword evidence="3 4" id="KW-0413">Isomerase</keyword>
<dbReference type="STRING" id="326298.Suden_2010"/>
<dbReference type="KEGG" id="tdn:Suden_2010"/>
<comment type="similarity">
    <text evidence="1 4">Belongs to the pseudouridine synthase RsuA family.</text>
</comment>
<dbReference type="InterPro" id="IPR006145">
    <property type="entry name" value="PsdUridine_synth_RsuA/RluA"/>
</dbReference>
<dbReference type="RefSeq" id="WP_011373624.1">
    <property type="nucleotide sequence ID" value="NC_007575.1"/>
</dbReference>
<dbReference type="PANTHER" id="PTHR47683">
    <property type="entry name" value="PSEUDOURIDINE SYNTHASE FAMILY PROTEIN-RELATED"/>
    <property type="match status" value="1"/>
</dbReference>
<feature type="domain" description="Pseudouridine synthase RsuA/RluA-like" evidence="5">
    <location>
        <begin position="64"/>
        <end position="197"/>
    </location>
</feature>
<dbReference type="SUPFAM" id="SSF55174">
    <property type="entry name" value="Alpha-L RNA-binding motif"/>
    <property type="match status" value="1"/>
</dbReference>
<evidence type="ECO:0000313" key="6">
    <source>
        <dbReference type="EMBL" id="ABB45284.1"/>
    </source>
</evidence>
<dbReference type="HOGENOM" id="CLU_024979_1_2_7"/>